<evidence type="ECO:0000256" key="4">
    <source>
        <dbReference type="ARBA" id="ARBA00022801"/>
    </source>
</evidence>
<organism evidence="9 10">
    <name type="scientific">Aquimarina aggregata</name>
    <dbReference type="NCBI Taxonomy" id="1642818"/>
    <lineage>
        <taxon>Bacteria</taxon>
        <taxon>Pseudomonadati</taxon>
        <taxon>Bacteroidota</taxon>
        <taxon>Flavobacteriia</taxon>
        <taxon>Flavobacteriales</taxon>
        <taxon>Flavobacteriaceae</taxon>
        <taxon>Aquimarina</taxon>
    </lineage>
</organism>
<evidence type="ECO:0000313" key="10">
    <source>
        <dbReference type="Proteomes" id="UP000076715"/>
    </source>
</evidence>
<comment type="caution">
    <text evidence="9">The sequence shown here is derived from an EMBL/GenBank/DDBJ whole genome shotgun (WGS) entry which is preliminary data.</text>
</comment>
<dbReference type="PANTHER" id="PTHR30237:SF2">
    <property type="entry name" value="MUREIN TETRAPEPTIDE CARBOXYPEPTIDASE"/>
    <property type="match status" value="1"/>
</dbReference>
<gene>
    <name evidence="9" type="ORF">AWE51_19465</name>
</gene>
<dbReference type="GO" id="GO:0006508">
    <property type="term" value="P:proteolysis"/>
    <property type="evidence" value="ECO:0007669"/>
    <property type="project" value="UniProtKB-KW"/>
</dbReference>
<dbReference type="PANTHER" id="PTHR30237">
    <property type="entry name" value="MURAMOYLTETRAPEPTIDE CARBOXYPEPTIDASE"/>
    <property type="match status" value="1"/>
</dbReference>
<keyword evidence="2 9" id="KW-0121">Carboxypeptidase</keyword>
<evidence type="ECO:0000256" key="3">
    <source>
        <dbReference type="ARBA" id="ARBA00022670"/>
    </source>
</evidence>
<evidence type="ECO:0000259" key="7">
    <source>
        <dbReference type="Pfam" id="PF02016"/>
    </source>
</evidence>
<dbReference type="GO" id="GO:0004180">
    <property type="term" value="F:carboxypeptidase activity"/>
    <property type="evidence" value="ECO:0007669"/>
    <property type="project" value="UniProtKB-KW"/>
</dbReference>
<dbReference type="InterPro" id="IPR003507">
    <property type="entry name" value="S66_fam"/>
</dbReference>
<dbReference type="Pfam" id="PF17676">
    <property type="entry name" value="Peptidase_S66C"/>
    <property type="match status" value="1"/>
</dbReference>
<name>A0A162WP72_9FLAO</name>
<dbReference type="GO" id="GO:0008236">
    <property type="term" value="F:serine-type peptidase activity"/>
    <property type="evidence" value="ECO:0007669"/>
    <property type="project" value="UniProtKB-KW"/>
</dbReference>
<dbReference type="OrthoDB" id="9807329at2"/>
<feature type="active site" description="Charge relay system" evidence="6">
    <location>
        <position position="201"/>
    </location>
</feature>
<keyword evidence="10" id="KW-1185">Reference proteome</keyword>
<comment type="similarity">
    <text evidence="1">Belongs to the peptidase S66 family.</text>
</comment>
<dbReference type="InterPro" id="IPR027478">
    <property type="entry name" value="LdcA_N"/>
</dbReference>
<dbReference type="InterPro" id="IPR027461">
    <property type="entry name" value="Carboxypeptidase_A_C_sf"/>
</dbReference>
<protein>
    <submittedName>
        <fullName evidence="9">LD-carboxypeptidase</fullName>
    </submittedName>
</protein>
<evidence type="ECO:0000256" key="6">
    <source>
        <dbReference type="PIRSR" id="PIRSR028757-1"/>
    </source>
</evidence>
<dbReference type="InterPro" id="IPR040449">
    <property type="entry name" value="Peptidase_S66_N"/>
</dbReference>
<keyword evidence="5" id="KW-0720">Serine protease</keyword>
<dbReference type="RefSeq" id="WP_066320286.1">
    <property type="nucleotide sequence ID" value="NZ_LQRT01000060.1"/>
</dbReference>
<accession>A0A162WP72</accession>
<feature type="domain" description="LD-carboxypeptidase C-terminal" evidence="8">
    <location>
        <begin position="170"/>
        <end position="284"/>
    </location>
</feature>
<dbReference type="InterPro" id="IPR029062">
    <property type="entry name" value="Class_I_gatase-like"/>
</dbReference>
<dbReference type="Gene3D" id="3.40.50.10740">
    <property type="entry name" value="Class I glutamine amidotransferase-like"/>
    <property type="match status" value="1"/>
</dbReference>
<evidence type="ECO:0000256" key="5">
    <source>
        <dbReference type="ARBA" id="ARBA00022825"/>
    </source>
</evidence>
<keyword evidence="4" id="KW-0378">Hydrolase</keyword>
<reference evidence="9 10" key="1">
    <citation type="submission" date="2016-01" db="EMBL/GenBank/DDBJ databases">
        <title>The draft genome sequence of Aquimarina sp. RZW4-3-2.</title>
        <authorList>
            <person name="Wang Y."/>
        </authorList>
    </citation>
    <scope>NUCLEOTIDE SEQUENCE [LARGE SCALE GENOMIC DNA]</scope>
    <source>
        <strain evidence="9 10">RZW4-3-2</strain>
    </source>
</reference>
<dbReference type="InterPro" id="IPR040921">
    <property type="entry name" value="Peptidase_S66C"/>
</dbReference>
<dbReference type="Gene3D" id="3.50.30.60">
    <property type="entry name" value="LD-carboxypeptidase A C-terminal domain-like"/>
    <property type="match status" value="1"/>
</dbReference>
<feature type="domain" description="LD-carboxypeptidase N-terminal" evidence="7">
    <location>
        <begin position="13"/>
        <end position="128"/>
    </location>
</feature>
<feature type="active site" description="Charge relay system" evidence="6">
    <location>
        <position position="271"/>
    </location>
</feature>
<feature type="active site" description="Nucleophile" evidence="6">
    <location>
        <position position="109"/>
    </location>
</feature>
<dbReference type="SUPFAM" id="SSF52317">
    <property type="entry name" value="Class I glutamine amidotransferase-like"/>
    <property type="match status" value="1"/>
</dbReference>
<dbReference type="CDD" id="cd07025">
    <property type="entry name" value="Peptidase_S66"/>
    <property type="match status" value="1"/>
</dbReference>
<keyword evidence="3" id="KW-0645">Protease</keyword>
<dbReference type="Proteomes" id="UP000076715">
    <property type="component" value="Unassembled WGS sequence"/>
</dbReference>
<dbReference type="Pfam" id="PF02016">
    <property type="entry name" value="Peptidase_S66"/>
    <property type="match status" value="1"/>
</dbReference>
<dbReference type="SUPFAM" id="SSF141986">
    <property type="entry name" value="LD-carboxypeptidase A C-terminal domain-like"/>
    <property type="match status" value="1"/>
</dbReference>
<dbReference type="STRING" id="1642818.AWE51_19465"/>
<evidence type="ECO:0000256" key="2">
    <source>
        <dbReference type="ARBA" id="ARBA00022645"/>
    </source>
</evidence>
<evidence type="ECO:0000256" key="1">
    <source>
        <dbReference type="ARBA" id="ARBA00010233"/>
    </source>
</evidence>
<proteinExistence type="inferred from homology"/>
<evidence type="ECO:0000259" key="8">
    <source>
        <dbReference type="Pfam" id="PF17676"/>
    </source>
</evidence>
<dbReference type="EMBL" id="LQRT01000060">
    <property type="protein sequence ID" value="KZS38217.1"/>
    <property type="molecule type" value="Genomic_DNA"/>
</dbReference>
<evidence type="ECO:0000313" key="9">
    <source>
        <dbReference type="EMBL" id="KZS38217.1"/>
    </source>
</evidence>
<dbReference type="AlphaFoldDB" id="A0A162WP72"/>
<dbReference type="PIRSF" id="PIRSF028757">
    <property type="entry name" value="LD-carboxypeptidase"/>
    <property type="match status" value="1"/>
</dbReference>
<sequence length="298" mass="33324">MLTPDFVSPGDKIAIVSTARKIDFREIREAINILEKWGLDPIIGETIGKQNHQFAGSDQERVNDFQKMLDDDEIKAIWCARGGYGTIRIVDHINFEGFCKKPKWIIGYSDITVLHSHIHNLGICSLHAAMPIDVHKGSDASRNSLHDIIFGEKVSYTINPSKKNVSGSCKGQLIGGNLSILYSLCGSKSSLDTTGKILCIEDLDEYLYHIDRMLYNLKRNGCFDQLSGLIVGGMSKMHDNNIPFGKKAKGIILDVVSDYNFPVVFNFPMGHIEDNRALMLGAEAFLEIKEDEVKLEYI</sequence>